<keyword evidence="21" id="KW-1185">Reference proteome</keyword>
<keyword evidence="13 19" id="KW-0472">Membrane</keyword>
<dbReference type="PANTHER" id="PTHR34148">
    <property type="entry name" value="ADENOSYLCOBINAMIDE-GDP RIBAZOLETRANSFERASE"/>
    <property type="match status" value="1"/>
</dbReference>
<evidence type="ECO:0000256" key="2">
    <source>
        <dbReference type="ARBA" id="ARBA00004651"/>
    </source>
</evidence>
<evidence type="ECO:0000256" key="16">
    <source>
        <dbReference type="ARBA" id="ARBA00032853"/>
    </source>
</evidence>
<keyword evidence="9 19" id="KW-0808">Transferase</keyword>
<evidence type="ECO:0000256" key="6">
    <source>
        <dbReference type="ARBA" id="ARBA00015850"/>
    </source>
</evidence>
<reference evidence="21" key="1">
    <citation type="journal article" date="2019" name="Int. J. Syst. Evol. Microbiol.">
        <title>The Global Catalogue of Microorganisms (GCM) 10K type strain sequencing project: providing services to taxonomists for standard genome sequencing and annotation.</title>
        <authorList>
            <consortium name="The Broad Institute Genomics Platform"/>
            <consortium name="The Broad Institute Genome Sequencing Center for Infectious Disease"/>
            <person name="Wu L."/>
            <person name="Ma J."/>
        </authorList>
    </citation>
    <scope>NUCLEOTIDE SEQUENCE [LARGE SCALE GENOMIC DNA]</scope>
    <source>
        <strain evidence="21">TISTR 2562</strain>
    </source>
</reference>
<evidence type="ECO:0000256" key="3">
    <source>
        <dbReference type="ARBA" id="ARBA00004663"/>
    </source>
</evidence>
<evidence type="ECO:0000256" key="11">
    <source>
        <dbReference type="ARBA" id="ARBA00022842"/>
    </source>
</evidence>
<dbReference type="HAMAP" id="MF_00719">
    <property type="entry name" value="CobS"/>
    <property type="match status" value="1"/>
</dbReference>
<feature type="transmembrane region" description="Helical" evidence="19">
    <location>
        <begin position="59"/>
        <end position="83"/>
    </location>
</feature>
<evidence type="ECO:0000256" key="12">
    <source>
        <dbReference type="ARBA" id="ARBA00022989"/>
    </source>
</evidence>
<feature type="transmembrane region" description="Helical" evidence="19">
    <location>
        <begin position="142"/>
        <end position="161"/>
    </location>
</feature>
<dbReference type="PANTHER" id="PTHR34148:SF1">
    <property type="entry name" value="ADENOSYLCOBINAMIDE-GDP RIBAZOLETRANSFERASE"/>
    <property type="match status" value="1"/>
</dbReference>
<feature type="transmembrane region" description="Helical" evidence="19">
    <location>
        <begin position="182"/>
        <end position="199"/>
    </location>
</feature>
<comment type="catalytic activity">
    <reaction evidence="17 19">
        <text>alpha-ribazole + adenosylcob(III)inamide-GDP = adenosylcob(III)alamin + GMP + H(+)</text>
        <dbReference type="Rhea" id="RHEA:16049"/>
        <dbReference type="ChEBI" id="CHEBI:10329"/>
        <dbReference type="ChEBI" id="CHEBI:15378"/>
        <dbReference type="ChEBI" id="CHEBI:18408"/>
        <dbReference type="ChEBI" id="CHEBI:58115"/>
        <dbReference type="ChEBI" id="CHEBI:60487"/>
        <dbReference type="EC" id="2.7.8.26"/>
    </reaction>
</comment>
<comment type="caution">
    <text evidence="20">The sequence shown here is derived from an EMBL/GenBank/DDBJ whole genome shotgun (WGS) entry which is preliminary data.</text>
</comment>
<comment type="similarity">
    <text evidence="4 19">Belongs to the CobS family.</text>
</comment>
<keyword evidence="7 19" id="KW-1003">Cell membrane</keyword>
<keyword evidence="12 19" id="KW-1133">Transmembrane helix</keyword>
<evidence type="ECO:0000256" key="8">
    <source>
        <dbReference type="ARBA" id="ARBA00022573"/>
    </source>
</evidence>
<comment type="cofactor">
    <cofactor evidence="1 19">
        <name>Mg(2+)</name>
        <dbReference type="ChEBI" id="CHEBI:18420"/>
    </cofactor>
</comment>
<keyword evidence="8 19" id="KW-0169">Cobalamin biosynthesis</keyword>
<evidence type="ECO:0000256" key="17">
    <source>
        <dbReference type="ARBA" id="ARBA00048623"/>
    </source>
</evidence>
<dbReference type="EC" id="2.7.8.26" evidence="5 19"/>
<evidence type="ECO:0000256" key="4">
    <source>
        <dbReference type="ARBA" id="ARBA00010561"/>
    </source>
</evidence>
<evidence type="ECO:0000256" key="10">
    <source>
        <dbReference type="ARBA" id="ARBA00022692"/>
    </source>
</evidence>
<organism evidence="20 21">
    <name type="scientific">Sulfitobacter aestuarii</name>
    <dbReference type="NCBI Taxonomy" id="2161676"/>
    <lineage>
        <taxon>Bacteria</taxon>
        <taxon>Pseudomonadati</taxon>
        <taxon>Pseudomonadota</taxon>
        <taxon>Alphaproteobacteria</taxon>
        <taxon>Rhodobacterales</taxon>
        <taxon>Roseobacteraceae</taxon>
        <taxon>Sulfitobacter</taxon>
    </lineage>
</organism>
<accession>A0ABW5TXU5</accession>
<evidence type="ECO:0000256" key="14">
    <source>
        <dbReference type="ARBA" id="ARBA00025228"/>
    </source>
</evidence>
<comment type="function">
    <text evidence="14 19">Joins adenosylcobinamide-GDP and alpha-ribazole to generate adenosylcobalamin (Ado-cobalamin). Also synthesizes adenosylcobalamin 5'-phosphate from adenosylcobinamide-GDP and alpha-ribazole 5'-phosphate.</text>
</comment>
<evidence type="ECO:0000256" key="19">
    <source>
        <dbReference type="HAMAP-Rule" id="MF_00719"/>
    </source>
</evidence>
<evidence type="ECO:0000313" key="20">
    <source>
        <dbReference type="EMBL" id="MFD2738448.1"/>
    </source>
</evidence>
<proteinExistence type="inferred from homology"/>
<evidence type="ECO:0000256" key="15">
    <source>
        <dbReference type="ARBA" id="ARBA00032605"/>
    </source>
</evidence>
<sequence>MPENDARISPMQGFLAVLSLLSRLPLPRLPPAAFAATPRMVWAFPLAGALLGSLAALGGALALALGLPAPISAGIVLALLMLLSGAMHEDGLADCFDGFWGGHSPARRLEIMKDSQIGSYGVLALILVTGLRWLALTSLIAHSLWPVILAAALSRSLLPLLMASMKQARDAGLARSVGQPSLNAAFTALAIGAALTFLLSGAATFLILPLALAVTLALRHLALRKIGGQTGDVLGAAQQMSEVTILLCLVSLG</sequence>
<name>A0ABW5TXU5_9RHOB</name>
<keyword evidence="10 19" id="KW-0812">Transmembrane</keyword>
<dbReference type="Pfam" id="PF02654">
    <property type="entry name" value="CobS"/>
    <property type="match status" value="1"/>
</dbReference>
<keyword evidence="11 19" id="KW-0460">Magnesium</keyword>
<dbReference type="GO" id="GO:0051073">
    <property type="term" value="F:adenosylcobinamide-GDP ribazoletransferase activity"/>
    <property type="evidence" value="ECO:0007669"/>
    <property type="project" value="UniProtKB-EC"/>
</dbReference>
<dbReference type="NCBIfam" id="TIGR00317">
    <property type="entry name" value="cobS"/>
    <property type="match status" value="1"/>
</dbReference>
<evidence type="ECO:0000256" key="9">
    <source>
        <dbReference type="ARBA" id="ARBA00022679"/>
    </source>
</evidence>
<dbReference type="Proteomes" id="UP001597474">
    <property type="component" value="Unassembled WGS sequence"/>
</dbReference>
<protein>
    <recommendedName>
        <fullName evidence="6 19">Adenosylcobinamide-GDP ribazoletransferase</fullName>
        <ecNumber evidence="5 19">2.7.8.26</ecNumber>
    </recommendedName>
    <alternativeName>
        <fullName evidence="16 19">Cobalamin synthase</fullName>
    </alternativeName>
    <alternativeName>
        <fullName evidence="15 19">Cobalamin-5'-phosphate synthase</fullName>
    </alternativeName>
</protein>
<feature type="transmembrane region" description="Helical" evidence="19">
    <location>
        <begin position="117"/>
        <end position="136"/>
    </location>
</feature>
<comment type="subcellular location">
    <subcellularLocation>
        <location evidence="2 19">Cell membrane</location>
        <topology evidence="2 19">Multi-pass membrane protein</topology>
    </subcellularLocation>
</comment>
<comment type="pathway">
    <text evidence="3 19">Cofactor biosynthesis; adenosylcobalamin biosynthesis; adenosylcobalamin from cob(II)yrinate a,c-diamide: step 7/7.</text>
</comment>
<evidence type="ECO:0000256" key="13">
    <source>
        <dbReference type="ARBA" id="ARBA00023136"/>
    </source>
</evidence>
<evidence type="ECO:0000256" key="5">
    <source>
        <dbReference type="ARBA" id="ARBA00013200"/>
    </source>
</evidence>
<comment type="catalytic activity">
    <reaction evidence="18 19">
        <text>alpha-ribazole 5'-phosphate + adenosylcob(III)inamide-GDP = adenosylcob(III)alamin 5'-phosphate + GMP + H(+)</text>
        <dbReference type="Rhea" id="RHEA:23560"/>
        <dbReference type="ChEBI" id="CHEBI:15378"/>
        <dbReference type="ChEBI" id="CHEBI:57918"/>
        <dbReference type="ChEBI" id="CHEBI:58115"/>
        <dbReference type="ChEBI" id="CHEBI:60487"/>
        <dbReference type="ChEBI" id="CHEBI:60493"/>
        <dbReference type="EC" id="2.7.8.26"/>
    </reaction>
</comment>
<dbReference type="RefSeq" id="WP_386371850.1">
    <property type="nucleotide sequence ID" value="NZ_JBHUMP010000002.1"/>
</dbReference>
<dbReference type="EMBL" id="JBHUMP010000002">
    <property type="protein sequence ID" value="MFD2738448.1"/>
    <property type="molecule type" value="Genomic_DNA"/>
</dbReference>
<evidence type="ECO:0000256" key="1">
    <source>
        <dbReference type="ARBA" id="ARBA00001946"/>
    </source>
</evidence>
<evidence type="ECO:0000256" key="7">
    <source>
        <dbReference type="ARBA" id="ARBA00022475"/>
    </source>
</evidence>
<gene>
    <name evidence="19 20" type="primary">cobS</name>
    <name evidence="20" type="ORF">ACFSUD_02595</name>
</gene>
<evidence type="ECO:0000313" key="21">
    <source>
        <dbReference type="Proteomes" id="UP001597474"/>
    </source>
</evidence>
<evidence type="ECO:0000256" key="18">
    <source>
        <dbReference type="ARBA" id="ARBA00049504"/>
    </source>
</evidence>
<dbReference type="InterPro" id="IPR003805">
    <property type="entry name" value="CobS"/>
</dbReference>